<dbReference type="GO" id="GO:0016491">
    <property type="term" value="F:oxidoreductase activity"/>
    <property type="evidence" value="ECO:0007669"/>
    <property type="project" value="InterPro"/>
</dbReference>
<feature type="domain" description="Thioredoxin" evidence="3">
    <location>
        <begin position="23"/>
        <end position="162"/>
    </location>
</feature>
<dbReference type="AlphaFoldDB" id="A0A917ANQ2"/>
<keyword evidence="2" id="KW-0732">Signal</keyword>
<dbReference type="PANTHER" id="PTHR42852">
    <property type="entry name" value="THIOL:DISULFIDE INTERCHANGE PROTEIN DSBE"/>
    <property type="match status" value="1"/>
</dbReference>
<gene>
    <name evidence="4" type="ORF">GCM10007140_11080</name>
</gene>
<accession>A0A917ANQ2</accession>
<dbReference type="InterPro" id="IPR050553">
    <property type="entry name" value="Thioredoxin_ResA/DsbE_sf"/>
</dbReference>
<organism evidence="4 5">
    <name type="scientific">Priestia taiwanensis</name>
    <dbReference type="NCBI Taxonomy" id="1347902"/>
    <lineage>
        <taxon>Bacteria</taxon>
        <taxon>Bacillati</taxon>
        <taxon>Bacillota</taxon>
        <taxon>Bacilli</taxon>
        <taxon>Bacillales</taxon>
        <taxon>Bacillaceae</taxon>
        <taxon>Priestia</taxon>
    </lineage>
</organism>
<evidence type="ECO:0000259" key="3">
    <source>
        <dbReference type="PROSITE" id="PS51352"/>
    </source>
</evidence>
<dbReference type="GO" id="GO:0016209">
    <property type="term" value="F:antioxidant activity"/>
    <property type="evidence" value="ECO:0007669"/>
    <property type="project" value="InterPro"/>
</dbReference>
<dbReference type="InterPro" id="IPR017937">
    <property type="entry name" value="Thioredoxin_CS"/>
</dbReference>
<sequence length="162" mass="18687">MRKVLFCVSMVFVLLTIPNASIYAGVQSAQDFELKTIEGKSIQLSDYRGKNVIVNFWAHWCPPCKEEIPVLQKFYEEREENFVLLTVSPMERAADVEKMKSFVTQYNMTFPVLIDMKGEVSNSYRVLTIPTTFFINPNGDIVHKQIGPLSSEQLYNIVHQMR</sequence>
<evidence type="ECO:0000313" key="4">
    <source>
        <dbReference type="EMBL" id="GGE62601.1"/>
    </source>
</evidence>
<evidence type="ECO:0000313" key="5">
    <source>
        <dbReference type="Proteomes" id="UP000605259"/>
    </source>
</evidence>
<dbReference type="InterPro" id="IPR036249">
    <property type="entry name" value="Thioredoxin-like_sf"/>
</dbReference>
<dbReference type="Pfam" id="PF00578">
    <property type="entry name" value="AhpC-TSA"/>
    <property type="match status" value="1"/>
</dbReference>
<dbReference type="PROSITE" id="PS00194">
    <property type="entry name" value="THIOREDOXIN_1"/>
    <property type="match status" value="1"/>
</dbReference>
<dbReference type="InterPro" id="IPR013766">
    <property type="entry name" value="Thioredoxin_domain"/>
</dbReference>
<dbReference type="SUPFAM" id="SSF52833">
    <property type="entry name" value="Thioredoxin-like"/>
    <property type="match status" value="1"/>
</dbReference>
<keyword evidence="5" id="KW-1185">Reference proteome</keyword>
<dbReference type="CDD" id="cd02966">
    <property type="entry name" value="TlpA_like_family"/>
    <property type="match status" value="1"/>
</dbReference>
<dbReference type="RefSeq" id="WP_188387404.1">
    <property type="nucleotide sequence ID" value="NZ_BMFK01000001.1"/>
</dbReference>
<proteinExistence type="predicted"/>
<evidence type="ECO:0000256" key="2">
    <source>
        <dbReference type="SAM" id="SignalP"/>
    </source>
</evidence>
<reference evidence="4" key="2">
    <citation type="submission" date="2020-09" db="EMBL/GenBank/DDBJ databases">
        <authorList>
            <person name="Sun Q."/>
            <person name="Zhou Y."/>
        </authorList>
    </citation>
    <scope>NUCLEOTIDE SEQUENCE</scope>
    <source>
        <strain evidence="4">CGMCC 1.12698</strain>
    </source>
</reference>
<comment type="caution">
    <text evidence="4">The sequence shown here is derived from an EMBL/GenBank/DDBJ whole genome shotgun (WGS) entry which is preliminary data.</text>
</comment>
<dbReference type="Proteomes" id="UP000605259">
    <property type="component" value="Unassembled WGS sequence"/>
</dbReference>
<protein>
    <recommendedName>
        <fullName evidence="3">Thioredoxin domain-containing protein</fullName>
    </recommendedName>
</protein>
<dbReference type="PANTHER" id="PTHR42852:SF17">
    <property type="entry name" value="THIOREDOXIN-LIKE PROTEIN HI_1115"/>
    <property type="match status" value="1"/>
</dbReference>
<evidence type="ECO:0000256" key="1">
    <source>
        <dbReference type="ARBA" id="ARBA00023157"/>
    </source>
</evidence>
<feature type="chain" id="PRO_5037034517" description="Thioredoxin domain-containing protein" evidence="2">
    <location>
        <begin position="24"/>
        <end position="162"/>
    </location>
</feature>
<dbReference type="Gene3D" id="3.40.30.10">
    <property type="entry name" value="Glutaredoxin"/>
    <property type="match status" value="1"/>
</dbReference>
<reference evidence="4" key="1">
    <citation type="journal article" date="2014" name="Int. J. Syst. Evol. Microbiol.">
        <title>Complete genome sequence of Corynebacterium casei LMG S-19264T (=DSM 44701T), isolated from a smear-ripened cheese.</title>
        <authorList>
            <consortium name="US DOE Joint Genome Institute (JGI-PGF)"/>
            <person name="Walter F."/>
            <person name="Albersmeier A."/>
            <person name="Kalinowski J."/>
            <person name="Ruckert C."/>
        </authorList>
    </citation>
    <scope>NUCLEOTIDE SEQUENCE</scope>
    <source>
        <strain evidence="4">CGMCC 1.12698</strain>
    </source>
</reference>
<feature type="signal peptide" evidence="2">
    <location>
        <begin position="1"/>
        <end position="23"/>
    </location>
</feature>
<dbReference type="PROSITE" id="PS51352">
    <property type="entry name" value="THIOREDOXIN_2"/>
    <property type="match status" value="1"/>
</dbReference>
<dbReference type="EMBL" id="BMFK01000001">
    <property type="protein sequence ID" value="GGE62601.1"/>
    <property type="molecule type" value="Genomic_DNA"/>
</dbReference>
<dbReference type="InterPro" id="IPR000866">
    <property type="entry name" value="AhpC/TSA"/>
</dbReference>
<name>A0A917ANQ2_9BACI</name>
<keyword evidence="1" id="KW-1015">Disulfide bond</keyword>